<proteinExistence type="predicted"/>
<dbReference type="GO" id="GO:0003676">
    <property type="term" value="F:nucleic acid binding"/>
    <property type="evidence" value="ECO:0007669"/>
    <property type="project" value="InterPro"/>
</dbReference>
<evidence type="ECO:0008006" key="4">
    <source>
        <dbReference type="Google" id="ProtNLM"/>
    </source>
</evidence>
<evidence type="ECO:0000256" key="1">
    <source>
        <dbReference type="SAM" id="MobiDB-lite"/>
    </source>
</evidence>
<protein>
    <recommendedName>
        <fullName evidence="4">RRM domain-containing protein</fullName>
    </recommendedName>
</protein>
<feature type="region of interest" description="Disordered" evidence="1">
    <location>
        <begin position="87"/>
        <end position="206"/>
    </location>
</feature>
<dbReference type="InterPro" id="IPR035979">
    <property type="entry name" value="RBD_domain_sf"/>
</dbReference>
<feature type="compositionally biased region" description="Low complexity" evidence="1">
    <location>
        <begin position="153"/>
        <end position="176"/>
    </location>
</feature>
<reference evidence="2" key="1">
    <citation type="submission" date="2020-04" db="EMBL/GenBank/DDBJ databases">
        <title>Genome Assembly and Annotation of Botryosphaeria dothidea sdau 11-99, a Latent Pathogen of Apple Fruit Ring Rot in China.</title>
        <authorList>
            <person name="Yu C."/>
            <person name="Diao Y."/>
            <person name="Lu Q."/>
            <person name="Zhao J."/>
            <person name="Cui S."/>
            <person name="Peng C."/>
            <person name="He B."/>
            <person name="Liu H."/>
        </authorList>
    </citation>
    <scope>NUCLEOTIDE SEQUENCE [LARGE SCALE GENOMIC DNA]</scope>
    <source>
        <strain evidence="2">Sdau11-99</strain>
    </source>
</reference>
<feature type="compositionally biased region" description="Pro residues" evidence="1">
    <location>
        <begin position="22"/>
        <end position="32"/>
    </location>
</feature>
<organism evidence="2 3">
    <name type="scientific">Botryosphaeria dothidea</name>
    <dbReference type="NCBI Taxonomy" id="55169"/>
    <lineage>
        <taxon>Eukaryota</taxon>
        <taxon>Fungi</taxon>
        <taxon>Dikarya</taxon>
        <taxon>Ascomycota</taxon>
        <taxon>Pezizomycotina</taxon>
        <taxon>Dothideomycetes</taxon>
        <taxon>Dothideomycetes incertae sedis</taxon>
        <taxon>Botryosphaeriales</taxon>
        <taxon>Botryosphaeriaceae</taxon>
        <taxon>Botryosphaeria</taxon>
    </lineage>
</organism>
<dbReference type="SUPFAM" id="SSF54928">
    <property type="entry name" value="RNA-binding domain, RBD"/>
    <property type="match status" value="1"/>
</dbReference>
<name>A0A8H4N0D2_9PEZI</name>
<evidence type="ECO:0000313" key="2">
    <source>
        <dbReference type="EMBL" id="KAF4302428.1"/>
    </source>
</evidence>
<keyword evidence="3" id="KW-1185">Reference proteome</keyword>
<gene>
    <name evidence="2" type="ORF">GTA08_BOTSDO10079</name>
</gene>
<dbReference type="AlphaFoldDB" id="A0A8H4N0D2"/>
<sequence>MPIRNAALPTSPPSDTTMRSPTPSPPQAPPSPETLWAAVHILGINRHSPATERKAIAIARAAGPDAVTATCARIQFDLRLSDSPAVGPEYFAQPPTTSPIPSPQGSKRKGDGRPRTAPPLSDSHAGDDEDDESAVPTPRAPAADTPLLDAFVSGAPKSSAPTAPPTAGARTTFPPGQGRMAGGTMTADGWRPRGGDTSPPAPPMMMHHHQRTEWKVDAHGNTAGGEPWNAATDGAAPLPVRVRPAPGEPNPAFVKAEERTRVHVAGLPAGTTARALRLAMRWFGNVAGAELRDGEAYGMEAGRMVGSVVFLHRLDAIAARRGVEKGDVKVGGGVVRMGRSEWFG</sequence>
<dbReference type="Proteomes" id="UP000572817">
    <property type="component" value="Unassembled WGS sequence"/>
</dbReference>
<accession>A0A8H4N0D2</accession>
<feature type="region of interest" description="Disordered" evidence="1">
    <location>
        <begin position="1"/>
        <end position="33"/>
    </location>
</feature>
<evidence type="ECO:0000313" key="3">
    <source>
        <dbReference type="Proteomes" id="UP000572817"/>
    </source>
</evidence>
<comment type="caution">
    <text evidence="2">The sequence shown here is derived from an EMBL/GenBank/DDBJ whole genome shotgun (WGS) entry which is preliminary data.</text>
</comment>
<dbReference type="EMBL" id="WWBZ02000073">
    <property type="protein sequence ID" value="KAF4302428.1"/>
    <property type="molecule type" value="Genomic_DNA"/>
</dbReference>